<feature type="compositionally biased region" description="Basic and acidic residues" evidence="1">
    <location>
        <begin position="874"/>
        <end position="886"/>
    </location>
</feature>
<feature type="region of interest" description="Disordered" evidence="1">
    <location>
        <begin position="634"/>
        <end position="744"/>
    </location>
</feature>
<sequence>MRIGYSENPQNPLIPQTSVYLPGICTGELAPKHPFGVPSYHYYTCPSNRGTISRKSTYDYVLCPKYHGHRPKVQISNAKVTLEPFGAFPAMELWSFGENAIYSTPDQHCSARFNASKLVLSNGRLIDELGGKEVKIVMNNQFELKEKIQKIAFSVKTNFVEVLMLLENFTMASGCVFENMRKNKLNVSIFEMPGTYGTTDFQCSPDFKSMVRVSQMERKIRKMSKIEEKIEYNSECIRHILKRVMQLYEAQNWNQMHSMEWFKLACQFCQCTVTAGKRLSNPDERTEIPDYLTPREKIVNLSTVETEECGHREPCLNAWDLIAIGRRIAEGKFEVCWGDDKAELLAEYSHQVLIALYGLADLFGNHKTMNGRDKRSKIASLNLYQFYSMSVKHLISCFEISALAVRVIILDIACLKATPSQYAQILELYPVAPKLVARVVRKYPQLILFGNSPIFPPIRLIRLAGYMLNRTTSEFEKSREKEIELVDLTMDTEDVEDLDVIFIKNVKASEVIRQAPEEVTEAMEPEVVVEASEEAADAVMEQDDAVEASEDVTDSEVTHVEDVDAPEVVEQEKSVENLEEAASEDVPSSSSLLVAILEGNLKFPELDKSKSDPNFIILSDEDVRRVRRFQNSRLQESQRLSEDVGTQKSDSEEPEDVVMAEPPESQSSEFAFSHPEDVSRLAEASEDIQQEIRHPDADSPVLEFAFSPPEDVTAESPEGLSPEAPEAALEDVTRKLDASEEPPLREFAFAAPEDVTTEFEASEARIPEDVVSEFLKDVHIAKTPKAKIPEDVTPKFSFARPEELPESPTRGLPLPPRFSMKYKFAKPQELEDVEILEVVEILEASEGPEDVISASSTSRAPGDVDIEECEEPEDVRSESSETKNSEEPIAPETDSEDVIIESTSSDDVTPIVQDATNTVDMAPEAPELESTESLTTSNAKDAEVVILEESSEDDEVSEYSPEFNYAAEYVDSEDVMPESSTNDTYEIAARGDSEDVTADAQEAIESDGDLESENPEARESPEVATSSKAPESKNPELQDPEDVMPQTSKFQDSQKSENPEDVAPEDAPEAATSEAPESKNPEDGSSKSPIRFSFPEHPSTSRTTPDSEATKIPLLSPGGRKPYTQVIAELVGDDDFEIPPGVSPYRNTLEGQKRMREKRVADEPTTSSRPPKTSRKKILEDVTPRKRHPLFSKSTIPKFRGDYDITTEFTKEANKKKGEEGAVADRTRRKKASTQDRIQKVMKIGQKKRGK</sequence>
<feature type="compositionally biased region" description="Acidic residues" evidence="1">
    <location>
        <begin position="1059"/>
        <end position="1068"/>
    </location>
</feature>
<gene>
    <name evidence="2" type="ORF">L3Y34_002601</name>
</gene>
<dbReference type="Proteomes" id="UP000827892">
    <property type="component" value="Chromosome III"/>
</dbReference>
<name>A0AAE9IRY8_CAEBR</name>
<evidence type="ECO:0000256" key="1">
    <source>
        <dbReference type="SAM" id="MobiDB-lite"/>
    </source>
</evidence>
<feature type="compositionally biased region" description="Polar residues" evidence="1">
    <location>
        <begin position="634"/>
        <end position="648"/>
    </location>
</feature>
<dbReference type="AlphaFoldDB" id="A0AAE9IRY8"/>
<feature type="compositionally biased region" description="Acidic residues" evidence="1">
    <location>
        <begin position="864"/>
        <end position="873"/>
    </location>
</feature>
<accession>A0AAE9IRY8</accession>
<reference evidence="2 3" key="1">
    <citation type="submission" date="2022-05" db="EMBL/GenBank/DDBJ databases">
        <title>Chromosome-level reference genomes for two strains of Caenorhabditis briggsae: an improved platform for comparative genomics.</title>
        <authorList>
            <person name="Stevens L."/>
            <person name="Andersen E.C."/>
        </authorList>
    </citation>
    <scope>NUCLEOTIDE SEQUENCE [LARGE SCALE GENOMIC DNA]</scope>
    <source>
        <strain evidence="2">QX1410_ONT</strain>
        <tissue evidence="2">Whole-organism</tissue>
    </source>
</reference>
<feature type="compositionally biased region" description="Basic and acidic residues" evidence="1">
    <location>
        <begin position="1213"/>
        <end position="1226"/>
    </location>
</feature>
<feature type="compositionally biased region" description="Basic and acidic residues" evidence="1">
    <location>
        <begin position="1151"/>
        <end position="1162"/>
    </location>
</feature>
<feature type="compositionally biased region" description="Acidic residues" evidence="1">
    <location>
        <begin position="994"/>
        <end position="1014"/>
    </location>
</feature>
<feature type="region of interest" description="Disordered" evidence="1">
    <location>
        <begin position="971"/>
        <end position="1121"/>
    </location>
</feature>
<feature type="region of interest" description="Disordered" evidence="1">
    <location>
        <begin position="1213"/>
        <end position="1237"/>
    </location>
</feature>
<dbReference type="EMBL" id="CP090893">
    <property type="protein sequence ID" value="ULU03127.1"/>
    <property type="molecule type" value="Genomic_DNA"/>
</dbReference>
<organism evidence="2 3">
    <name type="scientific">Caenorhabditis briggsae</name>
    <dbReference type="NCBI Taxonomy" id="6238"/>
    <lineage>
        <taxon>Eukaryota</taxon>
        <taxon>Metazoa</taxon>
        <taxon>Ecdysozoa</taxon>
        <taxon>Nematoda</taxon>
        <taxon>Chromadorea</taxon>
        <taxon>Rhabditida</taxon>
        <taxon>Rhabditina</taxon>
        <taxon>Rhabditomorpha</taxon>
        <taxon>Rhabditoidea</taxon>
        <taxon>Rhabditidae</taxon>
        <taxon>Peloderinae</taxon>
        <taxon>Caenorhabditis</taxon>
    </lineage>
</organism>
<protein>
    <submittedName>
        <fullName evidence="2">Uncharacterized protein</fullName>
    </submittedName>
</protein>
<feature type="region of interest" description="Disordered" evidence="1">
    <location>
        <begin position="792"/>
        <end position="817"/>
    </location>
</feature>
<feature type="compositionally biased region" description="Polar residues" evidence="1">
    <location>
        <begin position="1098"/>
        <end position="1107"/>
    </location>
</feature>
<feature type="compositionally biased region" description="Basic and acidic residues" evidence="1">
    <location>
        <begin position="731"/>
        <end position="744"/>
    </location>
</feature>
<feature type="compositionally biased region" description="Basic and acidic residues" evidence="1">
    <location>
        <begin position="1076"/>
        <end position="1085"/>
    </location>
</feature>
<evidence type="ECO:0000313" key="2">
    <source>
        <dbReference type="EMBL" id="ULU03127.1"/>
    </source>
</evidence>
<proteinExistence type="predicted"/>
<feature type="region of interest" description="Disordered" evidence="1">
    <location>
        <begin position="1134"/>
        <end position="1197"/>
    </location>
</feature>
<evidence type="ECO:0000313" key="3">
    <source>
        <dbReference type="Proteomes" id="UP000827892"/>
    </source>
</evidence>
<feature type="region of interest" description="Disordered" evidence="1">
    <location>
        <begin position="570"/>
        <end position="590"/>
    </location>
</feature>
<feature type="region of interest" description="Disordered" evidence="1">
    <location>
        <begin position="843"/>
        <end position="907"/>
    </location>
</feature>